<reference evidence="1" key="1">
    <citation type="submission" date="2022-04" db="EMBL/GenBank/DDBJ databases">
        <title>Jade perch genome.</title>
        <authorList>
            <person name="Chao B."/>
        </authorList>
    </citation>
    <scope>NUCLEOTIDE SEQUENCE</scope>
    <source>
        <strain evidence="1">CB-2022</strain>
    </source>
</reference>
<accession>A0ACB8WNC4</accession>
<gene>
    <name evidence="1" type="ORF">L3Q82_007577</name>
</gene>
<name>A0ACB8WNC4_9TELE</name>
<proteinExistence type="predicted"/>
<protein>
    <submittedName>
        <fullName evidence="1">Uncharacterized protein</fullName>
    </submittedName>
</protein>
<evidence type="ECO:0000313" key="2">
    <source>
        <dbReference type="Proteomes" id="UP000831701"/>
    </source>
</evidence>
<comment type="caution">
    <text evidence="1">The sequence shown here is derived from an EMBL/GenBank/DDBJ whole genome shotgun (WGS) entry which is preliminary data.</text>
</comment>
<evidence type="ECO:0000313" key="1">
    <source>
        <dbReference type="EMBL" id="KAI3369326.1"/>
    </source>
</evidence>
<organism evidence="1 2">
    <name type="scientific">Scortum barcoo</name>
    <name type="common">barcoo grunter</name>
    <dbReference type="NCBI Taxonomy" id="214431"/>
    <lineage>
        <taxon>Eukaryota</taxon>
        <taxon>Metazoa</taxon>
        <taxon>Chordata</taxon>
        <taxon>Craniata</taxon>
        <taxon>Vertebrata</taxon>
        <taxon>Euteleostomi</taxon>
        <taxon>Actinopterygii</taxon>
        <taxon>Neopterygii</taxon>
        <taxon>Teleostei</taxon>
        <taxon>Neoteleostei</taxon>
        <taxon>Acanthomorphata</taxon>
        <taxon>Eupercaria</taxon>
        <taxon>Centrarchiformes</taxon>
        <taxon>Terapontoidei</taxon>
        <taxon>Terapontidae</taxon>
        <taxon>Scortum</taxon>
    </lineage>
</organism>
<sequence>MQVGGAHLSPEERNRRLRAATICFQLQRFSLQALIDSGAEENFIDEQAAEQAGIPSEPLERPRNALAVDGRILAQSALSPTGKRLRHHIALLSSQWTCLGFLPAYHDLQEVFNKDKALSLPPHRPYDCAIELLPDAPLPSSRLYNLTRPEQEAMEGYINDSMAAGIIRPSTSPVGAGFFFVKKKDSSLRPCATIFTKLDLRNAYHLVRIREGDEWKTAFNTPLGHFEYLVMPFGLTNAPAVNLPDHQLHVRQVLQRLLENRLFVKKEKCEFHASQVDFLGFIIKEGCVQADPAKVRAVAEWPIPTNRKLLQRFLGFANFYRRFIRNYSQEAAPLTALTSPSRPFVWSEEAEKAFNRLRTLFTTAPVLVQPDPAQQFVVEVDASDIGVGAVLSQRRGSDGRLHPCAFFSRRLSPAEANYDVGNRELLAVKMALEEWRHWLGGVNTALLALTSSSPTAPGPATSSPTPSQDSSAWRRKVQEEENILPTSRVIAAITWDIENAVLRAQQQQPDPGQGPPGRLFVPDAVRSQVLQWAHSSKLSCHPGINRTISLIKRHFWWRNMEADIRGFVQACTVCARGKSSHQPPSGLLQPLSVPGRPWSHIALDFVTGLPPSNGKTVILTIVDRFSKAAHFVALPPSSPQPVRQPPTFSRQPRRTPSWHSTRHCVGSGSAVHLTGLEVILYGTGGVSESHLGFHPQSKRADGEDEPGPRVSAYAVSRPATRVLGAHTSPGSNSLTIPWNKSWPFPPSNIISNGVRRYGKGPRPPWRPPFSGIGDRQTSTDYLLPSTPKIKPVVTSALSPPPDPPPPARIIDDHPAFTVRRLLDVRRRGRGLQYLVDWEGYGPEERSWIPRRQILDHNMVKRFHRDHPDKPKGSPGEGPVETHGNAEHICIFSKASDQWFCPAATTIKAVAGLKKRDAVVLRDLHSTDIHCRAFLAFAILERGETMRAIAGRIPQVSYASTAPELSDNTRYDFFSRVVPPDTYQAQAMVDIVKAMRWNYVSTVASEGNYGESGVDAFIQKSREDGKIYGGAVRLYRLMNMADCANSTVRFFPCTVRRRRRPRARAPVPIMCTIESVLTSGITVWYGRLLRVLQEDPPAHPLCIARDPTHPSHSFFSLLPSGRRLWSLRARTSRLRDSFIHQAVRMLKSKAAERCCIQKCCIFVKVAYSSKHREQRQRCFLLFAREALNKKRVICRCVLVDRVDKEELKKMQTELREKIAEGKDCYRRKLESTLK</sequence>
<dbReference type="Proteomes" id="UP000831701">
    <property type="component" value="Chromosome 7"/>
</dbReference>
<dbReference type="EMBL" id="CM041537">
    <property type="protein sequence ID" value="KAI3369326.1"/>
    <property type="molecule type" value="Genomic_DNA"/>
</dbReference>
<keyword evidence="2" id="KW-1185">Reference proteome</keyword>